<evidence type="ECO:0000256" key="2">
    <source>
        <dbReference type="ARBA" id="ARBA00008782"/>
    </source>
</evidence>
<evidence type="ECO:0000313" key="11">
    <source>
        <dbReference type="Proteomes" id="UP000054466"/>
    </source>
</evidence>
<evidence type="ECO:0000256" key="3">
    <source>
        <dbReference type="ARBA" id="ARBA00020628"/>
    </source>
</evidence>
<dbReference type="HOGENOM" id="CLU_004096_0_0_1"/>
<evidence type="ECO:0000256" key="4">
    <source>
        <dbReference type="ARBA" id="ARBA00023015"/>
    </source>
</evidence>
<comment type="function">
    <text evidence="9">Component of the Mediator complex, a coactivator involved in the regulated transcription of nearly all RNA polymerase II-dependent genes. Mediator functions as a bridge to convey information from gene-specific regulatory proteins to the basal RNA polymerase II transcription machinery. Mediator is recruited to promoters by direct interactions with regulatory proteins and serves as a scaffold for the assembly of a functional preinitiation complex with RNA polymerase II and the general transcription factors.</text>
</comment>
<keyword evidence="11" id="KW-1185">Reference proteome</keyword>
<gene>
    <name evidence="9" type="primary">MED5</name>
    <name evidence="10" type="ORF">PV07_06398</name>
</gene>
<evidence type="ECO:0000256" key="1">
    <source>
        <dbReference type="ARBA" id="ARBA00004123"/>
    </source>
</evidence>
<dbReference type="VEuPathDB" id="FungiDB:PV07_06398"/>
<name>A0A0D2CKT4_9EURO</name>
<comment type="subunit">
    <text evidence="9">Component of the Mediator complex.</text>
</comment>
<dbReference type="AlphaFoldDB" id="A0A0D2CKT4"/>
<dbReference type="InterPro" id="IPR014801">
    <property type="entry name" value="Mediator_Med5_fun"/>
</dbReference>
<dbReference type="STRING" id="569365.A0A0D2CKT4"/>
<dbReference type="PANTHER" id="PTHR35784">
    <property type="entry name" value="MEDIATOR OF RNA POLYMERASE II TRANSCRIPTION SUBUNIT 5"/>
    <property type="match status" value="1"/>
</dbReference>
<keyword evidence="4 9" id="KW-0805">Transcription regulation</keyword>
<comment type="similarity">
    <text evidence="2 9">Belongs to the Mediator complex subunit 5 family.</text>
</comment>
<accession>A0A0D2CKT4</accession>
<sequence length="944" mass="103337">MTVSRWLALARKCLLHRISVQQFGDLLRNHGGRIDGKQLFGALVECRECFCQPGDPLISLYIDYLAITGLITISDGLIILTKRWNDAKSPTSEAALACYNDTLQDLTMVIVSPKYTENAFETRLALQISSRWLSALARQASQGDAESLRLELNGTIELLAFLMASITATDAGLDALSPADSQGQKIKHGSVNDLRTSVKQSFELCLPLYSMLSSQLMERINTVLKHISLLDEGISQAGNAPAPASEIQALQFQVSIADSQIVASKAGTMLYLEGLLFTGSTIDDGGMVHWLSSRHQNDYQSMFNDVFTSSFSILKAQSTVPGRALCTQQCQIFIQNKLPALLSMISASSFNSFSTEQAITEAWQQVVSLLSSQDLLLTGVRLLHVCTLHHLIPAQVASQLVGTEDMLKGLSKGLFGKDDLVAQVNANHIRGPKLVEELIRSDGSASFISQAIVEIMHSYCQNKETQYLKDLANAILRRPAAINCIALFVRPASFLGPLCGLLDEWRWDEIHGEAQPVYDDFGAIFLLILVTRGRLGLSNSSLGIRKKDGFLAQYLEHENNEESLENLSEEKKSHLGNWINALYLAEGLSDELFTNCSPHDFYLLIPTLLRQSMTAHQQGKLTHDSLQAGLDYLLEPFLLPSLIPAMNWVAEVFQHERMVAGKVLEALIKPPGSLESRDIHHTILTLCAPRLKIHLRSVGSQDTNVDSILKTLGQCPDFSFFSERERETHGTGVINILHHSLVTLITSTTALDIGAAAPVGDILALVGRAVEVRGAHTTLRAIVGVLVQLSGNHVFLYALDALTTIVCMAGTSLRDALRLQYNDLGSLLKSGETLTAEGVVRLHRQVETYTNLLAVPEIGLDSFNFAQQLTNMDTANPNLDAATAVSGGMDIQTEQGQTDGIDQVLDEVAAMGNLDSNDADMSFDALYDLQGNDMDLNDLDLDMF</sequence>
<reference evidence="10 11" key="1">
    <citation type="submission" date="2015-01" db="EMBL/GenBank/DDBJ databases">
        <title>The Genome Sequence of Cladophialophora immunda CBS83496.</title>
        <authorList>
            <consortium name="The Broad Institute Genomics Platform"/>
            <person name="Cuomo C."/>
            <person name="de Hoog S."/>
            <person name="Gorbushina A."/>
            <person name="Stielow B."/>
            <person name="Teixiera M."/>
            <person name="Abouelleil A."/>
            <person name="Chapman S.B."/>
            <person name="Priest M."/>
            <person name="Young S.K."/>
            <person name="Wortman J."/>
            <person name="Nusbaum C."/>
            <person name="Birren B."/>
        </authorList>
    </citation>
    <scope>NUCLEOTIDE SEQUENCE [LARGE SCALE GENOMIC DNA]</scope>
    <source>
        <strain evidence="10 11">CBS 83496</strain>
    </source>
</reference>
<evidence type="ECO:0000256" key="5">
    <source>
        <dbReference type="ARBA" id="ARBA00023159"/>
    </source>
</evidence>
<evidence type="ECO:0000313" key="10">
    <source>
        <dbReference type="EMBL" id="KIW30675.1"/>
    </source>
</evidence>
<evidence type="ECO:0000256" key="8">
    <source>
        <dbReference type="ARBA" id="ARBA00031256"/>
    </source>
</evidence>
<dbReference type="GeneID" id="27345592"/>
<dbReference type="GO" id="GO:0016592">
    <property type="term" value="C:mediator complex"/>
    <property type="evidence" value="ECO:0007669"/>
    <property type="project" value="InterPro"/>
</dbReference>
<evidence type="ECO:0000256" key="9">
    <source>
        <dbReference type="RuleBase" id="RU364142"/>
    </source>
</evidence>
<dbReference type="GO" id="GO:0006357">
    <property type="term" value="P:regulation of transcription by RNA polymerase II"/>
    <property type="evidence" value="ECO:0007669"/>
    <property type="project" value="InterPro"/>
</dbReference>
<protein>
    <recommendedName>
        <fullName evidence="3 9">Mediator of RNA polymerase II transcription subunit 5</fullName>
    </recommendedName>
    <alternativeName>
        <fullName evidence="8 9">Mediator complex subunit 5</fullName>
    </alternativeName>
</protein>
<evidence type="ECO:0000256" key="7">
    <source>
        <dbReference type="ARBA" id="ARBA00023242"/>
    </source>
</evidence>
<organism evidence="10 11">
    <name type="scientific">Cladophialophora immunda</name>
    <dbReference type="NCBI Taxonomy" id="569365"/>
    <lineage>
        <taxon>Eukaryota</taxon>
        <taxon>Fungi</taxon>
        <taxon>Dikarya</taxon>
        <taxon>Ascomycota</taxon>
        <taxon>Pezizomycotina</taxon>
        <taxon>Eurotiomycetes</taxon>
        <taxon>Chaetothyriomycetidae</taxon>
        <taxon>Chaetothyriales</taxon>
        <taxon>Herpotrichiellaceae</taxon>
        <taxon>Cladophialophora</taxon>
    </lineage>
</organism>
<evidence type="ECO:0000256" key="6">
    <source>
        <dbReference type="ARBA" id="ARBA00023163"/>
    </source>
</evidence>
<dbReference type="GO" id="GO:0003712">
    <property type="term" value="F:transcription coregulator activity"/>
    <property type="evidence" value="ECO:0007669"/>
    <property type="project" value="InterPro"/>
</dbReference>
<dbReference type="Proteomes" id="UP000054466">
    <property type="component" value="Unassembled WGS sequence"/>
</dbReference>
<dbReference type="Pfam" id="PF08689">
    <property type="entry name" value="Med5"/>
    <property type="match status" value="1"/>
</dbReference>
<dbReference type="EMBL" id="KN847042">
    <property type="protein sequence ID" value="KIW30675.1"/>
    <property type="molecule type" value="Genomic_DNA"/>
</dbReference>
<dbReference type="OrthoDB" id="5322661at2759"/>
<dbReference type="RefSeq" id="XP_016250891.1">
    <property type="nucleotide sequence ID" value="XM_016393372.1"/>
</dbReference>
<keyword evidence="6 9" id="KW-0804">Transcription</keyword>
<keyword evidence="5 9" id="KW-0010">Activator</keyword>
<comment type="subcellular location">
    <subcellularLocation>
        <location evidence="1 9">Nucleus</location>
    </subcellularLocation>
</comment>
<proteinExistence type="inferred from homology"/>
<keyword evidence="7 9" id="KW-0539">Nucleus</keyword>
<dbReference type="PANTHER" id="PTHR35784:SF1">
    <property type="entry name" value="MEDIATOR OF RNA POLYMERASE II TRANSCRIPTION SUBUNIT 5"/>
    <property type="match status" value="1"/>
</dbReference>